<evidence type="ECO:0000313" key="3">
    <source>
        <dbReference type="Proteomes" id="UP001604277"/>
    </source>
</evidence>
<sequence>MDLLTQHLDNLAPLDHRGSTFGAETENKASEWDTSIRPFDHSKDKPTTDWQLPTATETATGESCWDFRFKLDIPEFHGRINQIRVGVGDDNLFASFNPERQMDVD</sequence>
<keyword evidence="3" id="KW-1185">Reference proteome</keyword>
<feature type="region of interest" description="Disordered" evidence="1">
    <location>
        <begin position="13"/>
        <end position="56"/>
    </location>
</feature>
<comment type="caution">
    <text evidence="2">The sequence shown here is derived from an EMBL/GenBank/DDBJ whole genome shotgun (WGS) entry which is preliminary data.</text>
</comment>
<protein>
    <submittedName>
        <fullName evidence="2">Uncharacterized protein</fullName>
    </submittedName>
</protein>
<name>A0ABD1WIB6_9LAMI</name>
<organism evidence="2 3">
    <name type="scientific">Forsythia ovata</name>
    <dbReference type="NCBI Taxonomy" id="205694"/>
    <lineage>
        <taxon>Eukaryota</taxon>
        <taxon>Viridiplantae</taxon>
        <taxon>Streptophyta</taxon>
        <taxon>Embryophyta</taxon>
        <taxon>Tracheophyta</taxon>
        <taxon>Spermatophyta</taxon>
        <taxon>Magnoliopsida</taxon>
        <taxon>eudicotyledons</taxon>
        <taxon>Gunneridae</taxon>
        <taxon>Pentapetalae</taxon>
        <taxon>asterids</taxon>
        <taxon>lamiids</taxon>
        <taxon>Lamiales</taxon>
        <taxon>Oleaceae</taxon>
        <taxon>Forsythieae</taxon>
        <taxon>Forsythia</taxon>
    </lineage>
</organism>
<accession>A0ABD1WIB6</accession>
<proteinExistence type="predicted"/>
<dbReference type="Proteomes" id="UP001604277">
    <property type="component" value="Unassembled WGS sequence"/>
</dbReference>
<evidence type="ECO:0000256" key="1">
    <source>
        <dbReference type="SAM" id="MobiDB-lite"/>
    </source>
</evidence>
<dbReference type="EMBL" id="JBFOLJ010000003">
    <property type="protein sequence ID" value="KAL2549302.1"/>
    <property type="molecule type" value="Genomic_DNA"/>
</dbReference>
<evidence type="ECO:0000313" key="2">
    <source>
        <dbReference type="EMBL" id="KAL2549302.1"/>
    </source>
</evidence>
<reference evidence="3" key="1">
    <citation type="submission" date="2024-07" db="EMBL/GenBank/DDBJ databases">
        <title>Two chromosome-level genome assemblies of Korean endemic species Abeliophyllum distichum and Forsythia ovata (Oleaceae).</title>
        <authorList>
            <person name="Jang H."/>
        </authorList>
    </citation>
    <scope>NUCLEOTIDE SEQUENCE [LARGE SCALE GENOMIC DNA]</scope>
</reference>
<gene>
    <name evidence="2" type="ORF">Fot_10832</name>
</gene>
<dbReference type="AlphaFoldDB" id="A0ABD1WIB6"/>
<feature type="compositionally biased region" description="Basic and acidic residues" evidence="1">
    <location>
        <begin position="38"/>
        <end position="47"/>
    </location>
</feature>